<dbReference type="SUPFAM" id="SSF55729">
    <property type="entry name" value="Acyl-CoA N-acyltransferases (Nat)"/>
    <property type="match status" value="1"/>
</dbReference>
<dbReference type="Proteomes" id="UP000518605">
    <property type="component" value="Unassembled WGS sequence"/>
</dbReference>
<dbReference type="InterPro" id="IPR000182">
    <property type="entry name" value="GNAT_dom"/>
</dbReference>
<dbReference type="Gene3D" id="3.40.630.30">
    <property type="match status" value="1"/>
</dbReference>
<dbReference type="CDD" id="cd04301">
    <property type="entry name" value="NAT_SF"/>
    <property type="match status" value="1"/>
</dbReference>
<evidence type="ECO:0000313" key="2">
    <source>
        <dbReference type="EMBL" id="MBB3155429.1"/>
    </source>
</evidence>
<accession>A0A7W5CDX1</accession>
<dbReference type="GO" id="GO:0004145">
    <property type="term" value="F:diamine N-acetyltransferase activity"/>
    <property type="evidence" value="ECO:0007669"/>
    <property type="project" value="UniProtKB-EC"/>
</dbReference>
<dbReference type="InterPro" id="IPR016181">
    <property type="entry name" value="Acyl_CoA_acyltransferase"/>
</dbReference>
<protein>
    <submittedName>
        <fullName evidence="2">Diamine N-acetyltransferase</fullName>
        <ecNumber evidence="2">2.3.1.57</ecNumber>
    </submittedName>
</protein>
<dbReference type="EMBL" id="JACHXW010000024">
    <property type="protein sequence ID" value="MBB3155429.1"/>
    <property type="molecule type" value="Genomic_DNA"/>
</dbReference>
<sequence length="146" mass="17137">MLTLKAITKDNWEEVVLLKPKPEQESFMASNLYSIAEAQYLESFVIKAIYDDEAMIGFTMFGLDPDDGNYWIYRFMIDGRFQQQGYGYHAMLLVMDEIRKCSNRTDIIMLGYKPENEQARRFYAKLGFREEGLSPWGEIIAKYIKL</sequence>
<keyword evidence="2" id="KW-0808">Transferase</keyword>
<organism evidence="2 3">
    <name type="scientific">Paenibacillus endophyticus</name>
    <dbReference type="NCBI Taxonomy" id="1294268"/>
    <lineage>
        <taxon>Bacteria</taxon>
        <taxon>Bacillati</taxon>
        <taxon>Bacillota</taxon>
        <taxon>Bacilli</taxon>
        <taxon>Bacillales</taxon>
        <taxon>Paenibacillaceae</taxon>
        <taxon>Paenibacillus</taxon>
    </lineage>
</organism>
<feature type="domain" description="N-acetyltransferase" evidence="1">
    <location>
        <begin position="2"/>
        <end position="146"/>
    </location>
</feature>
<proteinExistence type="predicted"/>
<dbReference type="AlphaFoldDB" id="A0A7W5CDX1"/>
<evidence type="ECO:0000313" key="3">
    <source>
        <dbReference type="Proteomes" id="UP000518605"/>
    </source>
</evidence>
<keyword evidence="2" id="KW-0012">Acyltransferase</keyword>
<name>A0A7W5CDX1_9BACL</name>
<evidence type="ECO:0000259" key="1">
    <source>
        <dbReference type="PROSITE" id="PS51186"/>
    </source>
</evidence>
<dbReference type="EC" id="2.3.1.57" evidence="2"/>
<comment type="caution">
    <text evidence="2">The sequence shown here is derived from an EMBL/GenBank/DDBJ whole genome shotgun (WGS) entry which is preliminary data.</text>
</comment>
<keyword evidence="3" id="KW-1185">Reference proteome</keyword>
<gene>
    <name evidence="2" type="ORF">FHS16_005537</name>
</gene>
<dbReference type="Pfam" id="PF00583">
    <property type="entry name" value="Acetyltransf_1"/>
    <property type="match status" value="1"/>
</dbReference>
<dbReference type="RefSeq" id="WP_183570094.1">
    <property type="nucleotide sequence ID" value="NZ_CBCSLB010000023.1"/>
</dbReference>
<reference evidence="2 3" key="1">
    <citation type="submission" date="2020-08" db="EMBL/GenBank/DDBJ databases">
        <title>Genomic Encyclopedia of Type Strains, Phase III (KMG-III): the genomes of soil and plant-associated and newly described type strains.</title>
        <authorList>
            <person name="Whitman W."/>
        </authorList>
    </citation>
    <scope>NUCLEOTIDE SEQUENCE [LARGE SCALE GENOMIC DNA]</scope>
    <source>
        <strain evidence="2 3">CECT 8234</strain>
    </source>
</reference>
<dbReference type="PROSITE" id="PS51186">
    <property type="entry name" value="GNAT"/>
    <property type="match status" value="1"/>
</dbReference>